<accession>A0AAV0RUM3</accession>
<sequence length="277" mass="30833">MSAEKDERRKAAAFIKLVHPKGIVERLTRPTRASEVMKRYPRHCVTRPDVFKNPWIAVHPDSLLKLGCVFYVVPYHTIDRLLKQHSTNLAAAAAAHSSSFPDRPRRRGSTDCSTEMIGFDRLVKHRSERLKVDCRYGELRDPIFPNCLVGGRTEIIGADSPQIWRPATALSYYKKDAESSEPVESRGDSSFSIDIDSFGGGVRRRHRRVCGGGGCGAELDCSSFSSSSGSKMLKPCLRKSSSRSGSRGPDSSRVKFTLPGEDDGNLRVEIFEFQRAV</sequence>
<reference evidence="2" key="1">
    <citation type="submission" date="2022-08" db="EMBL/GenBank/DDBJ databases">
        <authorList>
            <person name="Gutierrez-Valencia J."/>
        </authorList>
    </citation>
    <scope>NUCLEOTIDE SEQUENCE</scope>
</reference>
<organism evidence="2 3">
    <name type="scientific">Linum tenue</name>
    <dbReference type="NCBI Taxonomy" id="586396"/>
    <lineage>
        <taxon>Eukaryota</taxon>
        <taxon>Viridiplantae</taxon>
        <taxon>Streptophyta</taxon>
        <taxon>Embryophyta</taxon>
        <taxon>Tracheophyta</taxon>
        <taxon>Spermatophyta</taxon>
        <taxon>Magnoliopsida</taxon>
        <taxon>eudicotyledons</taxon>
        <taxon>Gunneridae</taxon>
        <taxon>Pentapetalae</taxon>
        <taxon>rosids</taxon>
        <taxon>fabids</taxon>
        <taxon>Malpighiales</taxon>
        <taxon>Linaceae</taxon>
        <taxon>Linum</taxon>
    </lineage>
</organism>
<comment type="caution">
    <text evidence="2">The sequence shown here is derived from an EMBL/GenBank/DDBJ whole genome shotgun (WGS) entry which is preliminary data.</text>
</comment>
<evidence type="ECO:0000256" key="1">
    <source>
        <dbReference type="SAM" id="MobiDB-lite"/>
    </source>
</evidence>
<proteinExistence type="predicted"/>
<gene>
    <name evidence="2" type="ORF">LITE_LOCUS50043</name>
</gene>
<keyword evidence="3" id="KW-1185">Reference proteome</keyword>
<dbReference type="Pfam" id="PF14009">
    <property type="entry name" value="PADRE"/>
    <property type="match status" value="1"/>
</dbReference>
<name>A0AAV0RUM3_9ROSI</name>
<dbReference type="PANTHER" id="PTHR33052">
    <property type="entry name" value="DUF4228 DOMAIN PROTEIN-RELATED"/>
    <property type="match status" value="1"/>
</dbReference>
<dbReference type="EMBL" id="CAMGYJ010000011">
    <property type="protein sequence ID" value="CAI0561304.1"/>
    <property type="molecule type" value="Genomic_DNA"/>
</dbReference>
<evidence type="ECO:0000313" key="3">
    <source>
        <dbReference type="Proteomes" id="UP001154282"/>
    </source>
</evidence>
<dbReference type="InterPro" id="IPR025322">
    <property type="entry name" value="PADRE_dom"/>
</dbReference>
<feature type="region of interest" description="Disordered" evidence="1">
    <location>
        <begin position="223"/>
        <end position="261"/>
    </location>
</feature>
<feature type="compositionally biased region" description="Low complexity" evidence="1">
    <location>
        <begin position="242"/>
        <end position="251"/>
    </location>
</feature>
<dbReference type="Proteomes" id="UP001154282">
    <property type="component" value="Unassembled WGS sequence"/>
</dbReference>
<evidence type="ECO:0000313" key="2">
    <source>
        <dbReference type="EMBL" id="CAI0561304.1"/>
    </source>
</evidence>
<protein>
    <submittedName>
        <fullName evidence="2">Uncharacterized protein</fullName>
    </submittedName>
</protein>
<dbReference type="AlphaFoldDB" id="A0AAV0RUM3"/>